<keyword evidence="4" id="KW-1185">Reference proteome</keyword>
<keyword evidence="3" id="KW-0645">Protease</keyword>
<evidence type="ECO:0000259" key="2">
    <source>
        <dbReference type="Pfam" id="PF02517"/>
    </source>
</evidence>
<proteinExistence type="predicted"/>
<reference evidence="3 4" key="1">
    <citation type="submission" date="2019-12" db="EMBL/GenBank/DDBJ databases">
        <title>Genomic-based taxomic classification of the family Erythrobacteraceae.</title>
        <authorList>
            <person name="Xu L."/>
        </authorList>
    </citation>
    <scope>NUCLEOTIDE SEQUENCE [LARGE SCALE GENOMIC DNA]</scope>
    <source>
        <strain evidence="3 4">KCTC 52259</strain>
    </source>
</reference>
<dbReference type="GO" id="GO:0080120">
    <property type="term" value="P:CAAX-box protein maturation"/>
    <property type="evidence" value="ECO:0007669"/>
    <property type="project" value="UniProtKB-ARBA"/>
</dbReference>
<keyword evidence="1" id="KW-0812">Transmembrane</keyword>
<keyword evidence="1" id="KW-1133">Transmembrane helix</keyword>
<comment type="caution">
    <text evidence="3">The sequence shown here is derived from an EMBL/GenBank/DDBJ whole genome shotgun (WGS) entry which is preliminary data.</text>
</comment>
<sequence length="307" mass="33085">MTEKPVALADPARPLWRKIWEFPLVAMVVAIAVVAACIAGLGALFNVLPVFDDDNLNLVVRGLASVIVTFAAYKLIIRRLGERRHDDLPWKGALGDTALGLGAGFAIFTTVVGAATLAGVYRITGWGNWTDFVEIVMSAGLVAGFMEELLMRGIVFRWMEEFAGSWAALAVSSLVFGLLHMGNQHATLFSSLAIAVEAGILLGGAYMLTRSLWLAIGIHAGWNVTQGFIYDVPVSGNAWQGMVEARLAGPELLTGGAFGLEASVIALVVATGAGIWMVVRARREGNFMQPWWTRRRIARMEQAAIAE</sequence>
<feature type="transmembrane region" description="Helical" evidence="1">
    <location>
        <begin position="252"/>
        <end position="279"/>
    </location>
</feature>
<dbReference type="PANTHER" id="PTHR39430">
    <property type="entry name" value="MEMBRANE-ASSOCIATED PROTEASE-RELATED"/>
    <property type="match status" value="1"/>
</dbReference>
<organism evidence="3 4">
    <name type="scientific">Allopontixanthobacter confluentis</name>
    <dbReference type="NCBI Taxonomy" id="1849021"/>
    <lineage>
        <taxon>Bacteria</taxon>
        <taxon>Pseudomonadati</taxon>
        <taxon>Pseudomonadota</taxon>
        <taxon>Alphaproteobacteria</taxon>
        <taxon>Sphingomonadales</taxon>
        <taxon>Erythrobacteraceae</taxon>
        <taxon>Allopontixanthobacter</taxon>
    </lineage>
</organism>
<dbReference type="Proteomes" id="UP000473531">
    <property type="component" value="Unassembled WGS sequence"/>
</dbReference>
<dbReference type="RefSeq" id="WP_160600807.1">
    <property type="nucleotide sequence ID" value="NZ_WTYU01000001.1"/>
</dbReference>
<feature type="transmembrane region" description="Helical" evidence="1">
    <location>
        <begin position="186"/>
        <end position="205"/>
    </location>
</feature>
<evidence type="ECO:0000256" key="1">
    <source>
        <dbReference type="SAM" id="Phobius"/>
    </source>
</evidence>
<dbReference type="Pfam" id="PF02517">
    <property type="entry name" value="Rce1-like"/>
    <property type="match status" value="1"/>
</dbReference>
<accession>A0A6L7GGI2</accession>
<keyword evidence="1" id="KW-0472">Membrane</keyword>
<keyword evidence="3" id="KW-0482">Metalloprotease</keyword>
<gene>
    <name evidence="3" type="ORF">GRI44_07465</name>
</gene>
<feature type="transmembrane region" description="Helical" evidence="1">
    <location>
        <begin position="58"/>
        <end position="77"/>
    </location>
</feature>
<dbReference type="GO" id="GO:0004175">
    <property type="term" value="F:endopeptidase activity"/>
    <property type="evidence" value="ECO:0007669"/>
    <property type="project" value="UniProtKB-ARBA"/>
</dbReference>
<feature type="domain" description="CAAX prenyl protease 2/Lysostaphin resistance protein A-like" evidence="2">
    <location>
        <begin position="135"/>
        <end position="224"/>
    </location>
</feature>
<dbReference type="AlphaFoldDB" id="A0A6L7GGI2"/>
<feature type="transmembrane region" description="Helical" evidence="1">
    <location>
        <begin position="162"/>
        <end position="180"/>
    </location>
</feature>
<dbReference type="GO" id="GO:0008237">
    <property type="term" value="F:metallopeptidase activity"/>
    <property type="evidence" value="ECO:0007669"/>
    <property type="project" value="UniProtKB-KW"/>
</dbReference>
<evidence type="ECO:0000313" key="3">
    <source>
        <dbReference type="EMBL" id="MXP14586.1"/>
    </source>
</evidence>
<protein>
    <submittedName>
        <fullName evidence="3">CPBP family intramembrane metalloprotease</fullName>
    </submittedName>
</protein>
<name>A0A6L7GGI2_9SPHN</name>
<dbReference type="GO" id="GO:0006508">
    <property type="term" value="P:proteolysis"/>
    <property type="evidence" value="ECO:0007669"/>
    <property type="project" value="UniProtKB-KW"/>
</dbReference>
<keyword evidence="3" id="KW-0378">Hydrolase</keyword>
<dbReference type="OrthoDB" id="193898at2"/>
<dbReference type="PANTHER" id="PTHR39430:SF1">
    <property type="entry name" value="PROTEASE"/>
    <property type="match status" value="1"/>
</dbReference>
<dbReference type="EMBL" id="WTYU01000001">
    <property type="protein sequence ID" value="MXP14586.1"/>
    <property type="molecule type" value="Genomic_DNA"/>
</dbReference>
<feature type="transmembrane region" description="Helical" evidence="1">
    <location>
        <begin position="22"/>
        <end position="46"/>
    </location>
</feature>
<dbReference type="InterPro" id="IPR003675">
    <property type="entry name" value="Rce1/LyrA-like_dom"/>
</dbReference>
<feature type="transmembrane region" description="Helical" evidence="1">
    <location>
        <begin position="98"/>
        <end position="120"/>
    </location>
</feature>
<evidence type="ECO:0000313" key="4">
    <source>
        <dbReference type="Proteomes" id="UP000473531"/>
    </source>
</evidence>